<name>A0ABV2BSB3_9GAMM</name>
<gene>
    <name evidence="1" type="primary">cas6f</name>
    <name evidence="1" type="ORF">ABVT43_06805</name>
</gene>
<proteinExistence type="predicted"/>
<sequence>MDNYIDLKILPDFEFKTSMLMNALFSKFHRVLVEIESSNIAVSFPNYGINEIGKKDQCLGNVMRIHGEKISLELLMDKNWLKGMSDHIFKSEITKVPDTSKFISVRRAQNKYSNIEKLRRRYMSRHNVTYEEAERLYPESLVKRVKLPFVRIKSSSTGELFPLFIEQKEGELNSSSRGFNCYGLSKDASLPLF</sequence>
<organism evidence="1 2">
    <name type="scientific">Aliikangiella maris</name>
    <dbReference type="NCBI Taxonomy" id="3162458"/>
    <lineage>
        <taxon>Bacteria</taxon>
        <taxon>Pseudomonadati</taxon>
        <taxon>Pseudomonadota</taxon>
        <taxon>Gammaproteobacteria</taxon>
        <taxon>Oceanospirillales</taxon>
        <taxon>Pleioneaceae</taxon>
        <taxon>Aliikangiella</taxon>
    </lineage>
</organism>
<keyword evidence="2" id="KW-1185">Reference proteome</keyword>
<dbReference type="NCBIfam" id="TIGR02563">
    <property type="entry name" value="cas_Csy4"/>
    <property type="match status" value="1"/>
</dbReference>
<protein>
    <submittedName>
        <fullName evidence="1">Type I-F CRISPR-associated endoribonuclease Cas6/Csy4</fullName>
    </submittedName>
</protein>
<dbReference type="EMBL" id="JBEVCJ010000006">
    <property type="protein sequence ID" value="MET1254826.1"/>
    <property type="molecule type" value="Genomic_DNA"/>
</dbReference>
<dbReference type="InterPro" id="IPR013396">
    <property type="entry name" value="CRISPR-assoc_prot_Csy4"/>
</dbReference>
<accession>A0ABV2BSB3</accession>
<evidence type="ECO:0000313" key="1">
    <source>
        <dbReference type="EMBL" id="MET1254826.1"/>
    </source>
</evidence>
<dbReference type="Proteomes" id="UP001548189">
    <property type="component" value="Unassembled WGS sequence"/>
</dbReference>
<dbReference type="InterPro" id="IPR042564">
    <property type="entry name" value="CRISPR-Cas6/Csy4_sf"/>
</dbReference>
<dbReference type="Pfam" id="PF09618">
    <property type="entry name" value="Cas_Csy4"/>
    <property type="match status" value="1"/>
</dbReference>
<dbReference type="CDD" id="cd09739">
    <property type="entry name" value="Cas6_I-F"/>
    <property type="match status" value="1"/>
</dbReference>
<reference evidence="1 2" key="1">
    <citation type="submission" date="2024-06" db="EMBL/GenBank/DDBJ databases">
        <authorList>
            <person name="Li F."/>
        </authorList>
    </citation>
    <scope>NUCLEOTIDE SEQUENCE [LARGE SCALE GENOMIC DNA]</scope>
    <source>
        <strain evidence="1 2">GXAS 311</strain>
    </source>
</reference>
<evidence type="ECO:0000313" key="2">
    <source>
        <dbReference type="Proteomes" id="UP001548189"/>
    </source>
</evidence>
<comment type="caution">
    <text evidence="1">The sequence shown here is derived from an EMBL/GenBank/DDBJ whole genome shotgun (WGS) entry which is preliminary data.</text>
</comment>
<dbReference type="Gene3D" id="3.30.70.2540">
    <property type="entry name" value="CRISPR-associated endoribonuclease Cas6/Csy4"/>
    <property type="match status" value="1"/>
</dbReference>